<accession>A0ABQ4XSI7</accession>
<evidence type="ECO:0000313" key="2">
    <source>
        <dbReference type="Proteomes" id="UP001151760"/>
    </source>
</evidence>
<proteinExistence type="predicted"/>
<evidence type="ECO:0000313" key="1">
    <source>
        <dbReference type="EMBL" id="GJS67795.1"/>
    </source>
</evidence>
<sequence>MVLKLKRMDELIAHVLRKTYAYGVISYETSESFRYLSEFVKLRLKKVENGSPDRSMGCRTVLFKDMMGYRSLIEKLH</sequence>
<gene>
    <name evidence="1" type="ORF">Tco_0682360</name>
</gene>
<dbReference type="Proteomes" id="UP001151760">
    <property type="component" value="Unassembled WGS sequence"/>
</dbReference>
<comment type="caution">
    <text evidence="1">The sequence shown here is derived from an EMBL/GenBank/DDBJ whole genome shotgun (WGS) entry which is preliminary data.</text>
</comment>
<dbReference type="EMBL" id="BQNB010009744">
    <property type="protein sequence ID" value="GJS67795.1"/>
    <property type="molecule type" value="Genomic_DNA"/>
</dbReference>
<reference evidence="1" key="1">
    <citation type="journal article" date="2022" name="Int. J. Mol. Sci.">
        <title>Draft Genome of Tanacetum Coccineum: Genomic Comparison of Closely Related Tanacetum-Family Plants.</title>
        <authorList>
            <person name="Yamashiro T."/>
            <person name="Shiraishi A."/>
            <person name="Nakayama K."/>
            <person name="Satake H."/>
        </authorList>
    </citation>
    <scope>NUCLEOTIDE SEQUENCE</scope>
</reference>
<name>A0ABQ4XSI7_9ASTR</name>
<reference evidence="1" key="2">
    <citation type="submission" date="2022-01" db="EMBL/GenBank/DDBJ databases">
        <authorList>
            <person name="Yamashiro T."/>
            <person name="Shiraishi A."/>
            <person name="Satake H."/>
            <person name="Nakayama K."/>
        </authorList>
    </citation>
    <scope>NUCLEOTIDE SEQUENCE</scope>
</reference>
<organism evidence="1 2">
    <name type="scientific">Tanacetum coccineum</name>
    <dbReference type="NCBI Taxonomy" id="301880"/>
    <lineage>
        <taxon>Eukaryota</taxon>
        <taxon>Viridiplantae</taxon>
        <taxon>Streptophyta</taxon>
        <taxon>Embryophyta</taxon>
        <taxon>Tracheophyta</taxon>
        <taxon>Spermatophyta</taxon>
        <taxon>Magnoliopsida</taxon>
        <taxon>eudicotyledons</taxon>
        <taxon>Gunneridae</taxon>
        <taxon>Pentapetalae</taxon>
        <taxon>asterids</taxon>
        <taxon>campanulids</taxon>
        <taxon>Asterales</taxon>
        <taxon>Asteraceae</taxon>
        <taxon>Asteroideae</taxon>
        <taxon>Anthemideae</taxon>
        <taxon>Anthemidinae</taxon>
        <taxon>Tanacetum</taxon>
    </lineage>
</organism>
<keyword evidence="2" id="KW-1185">Reference proteome</keyword>
<protein>
    <submittedName>
        <fullName evidence="1">Uncharacterized protein</fullName>
    </submittedName>
</protein>